<dbReference type="InterPro" id="IPR007110">
    <property type="entry name" value="Ig-like_dom"/>
</dbReference>
<evidence type="ECO:0000256" key="2">
    <source>
        <dbReference type="ARBA" id="ARBA00023136"/>
    </source>
</evidence>
<keyword evidence="2 4" id="KW-0472">Membrane</keyword>
<dbReference type="InterPro" id="IPR036179">
    <property type="entry name" value="Ig-like_dom_sf"/>
</dbReference>
<dbReference type="PROSITE" id="PS50835">
    <property type="entry name" value="IG_LIKE"/>
    <property type="match status" value="2"/>
</dbReference>
<evidence type="ECO:0000313" key="7">
    <source>
        <dbReference type="Proteomes" id="UP000694890"/>
    </source>
</evidence>
<dbReference type="GeneID" id="108892759"/>
<dbReference type="InterPro" id="IPR013783">
    <property type="entry name" value="Ig-like_fold"/>
</dbReference>
<evidence type="ECO:0000256" key="3">
    <source>
        <dbReference type="ARBA" id="ARBA00023319"/>
    </source>
</evidence>
<evidence type="ECO:0000259" key="6">
    <source>
        <dbReference type="PROSITE" id="PS50835"/>
    </source>
</evidence>
<feature type="signal peptide" evidence="5">
    <location>
        <begin position="1"/>
        <end position="17"/>
    </location>
</feature>
<dbReference type="GO" id="GO:0009897">
    <property type="term" value="C:external side of plasma membrane"/>
    <property type="evidence" value="ECO:0007669"/>
    <property type="project" value="TreeGrafter"/>
</dbReference>
<proteinExistence type="predicted"/>
<dbReference type="InterPro" id="IPR050504">
    <property type="entry name" value="IgSF_BTN/MOG"/>
</dbReference>
<feature type="transmembrane region" description="Helical" evidence="4">
    <location>
        <begin position="164"/>
        <end position="185"/>
    </location>
</feature>
<evidence type="ECO:0000256" key="4">
    <source>
        <dbReference type="SAM" id="Phobius"/>
    </source>
</evidence>
<feature type="chain" id="PRO_5042491672" evidence="5">
    <location>
        <begin position="18"/>
        <end position="348"/>
    </location>
</feature>
<dbReference type="Pfam" id="PF07686">
    <property type="entry name" value="V-set"/>
    <property type="match status" value="2"/>
</dbReference>
<feature type="domain" description="Ig-like" evidence="6">
    <location>
        <begin position="204"/>
        <end position="303"/>
    </location>
</feature>
<evidence type="ECO:0000313" key="8">
    <source>
        <dbReference type="RefSeq" id="XP_018545992.1"/>
    </source>
</evidence>
<feature type="domain" description="Ig-like" evidence="6">
    <location>
        <begin position="22"/>
        <end position="122"/>
    </location>
</feature>
<reference evidence="8" key="1">
    <citation type="submission" date="2025-08" db="UniProtKB">
        <authorList>
            <consortium name="RefSeq"/>
        </authorList>
    </citation>
    <scope>IDENTIFICATION</scope>
    <source>
        <tissue evidence="8">Brain</tissue>
    </source>
</reference>
<keyword evidence="3" id="KW-0393">Immunoglobulin domain</keyword>
<feature type="transmembrane region" description="Helical" evidence="4">
    <location>
        <begin position="132"/>
        <end position="152"/>
    </location>
</feature>
<dbReference type="AlphaFoldDB" id="A0AAJ7Q3W4"/>
<dbReference type="GO" id="GO:0001817">
    <property type="term" value="P:regulation of cytokine production"/>
    <property type="evidence" value="ECO:0007669"/>
    <property type="project" value="TreeGrafter"/>
</dbReference>
<dbReference type="GO" id="GO:0050852">
    <property type="term" value="P:T cell receptor signaling pathway"/>
    <property type="evidence" value="ECO:0007669"/>
    <property type="project" value="TreeGrafter"/>
</dbReference>
<organism evidence="7 8">
    <name type="scientific">Lates calcarifer</name>
    <name type="common">Barramundi</name>
    <name type="synonym">Holocentrus calcarifer</name>
    <dbReference type="NCBI Taxonomy" id="8187"/>
    <lineage>
        <taxon>Eukaryota</taxon>
        <taxon>Metazoa</taxon>
        <taxon>Chordata</taxon>
        <taxon>Craniata</taxon>
        <taxon>Vertebrata</taxon>
        <taxon>Euteleostomi</taxon>
        <taxon>Actinopterygii</taxon>
        <taxon>Neopterygii</taxon>
        <taxon>Teleostei</taxon>
        <taxon>Neoteleostei</taxon>
        <taxon>Acanthomorphata</taxon>
        <taxon>Carangaria</taxon>
        <taxon>Carangaria incertae sedis</taxon>
        <taxon>Centropomidae</taxon>
        <taxon>Lates</taxon>
    </lineage>
</organism>
<evidence type="ECO:0000256" key="1">
    <source>
        <dbReference type="ARBA" id="ARBA00004370"/>
    </source>
</evidence>
<comment type="subcellular location">
    <subcellularLocation>
        <location evidence="1">Membrane</location>
    </subcellularLocation>
</comment>
<dbReference type="PANTHER" id="PTHR24100">
    <property type="entry name" value="BUTYROPHILIN"/>
    <property type="match status" value="1"/>
</dbReference>
<name>A0AAJ7Q3W4_LATCA</name>
<dbReference type="RefSeq" id="XP_018545992.1">
    <property type="nucleotide sequence ID" value="XM_018690476.2"/>
</dbReference>
<evidence type="ECO:0000256" key="5">
    <source>
        <dbReference type="SAM" id="SignalP"/>
    </source>
</evidence>
<dbReference type="SMART" id="SM00409">
    <property type="entry name" value="IG"/>
    <property type="match status" value="2"/>
</dbReference>
<sequence>MLVAFVILLHISQHALGVQVYEGAESVLLPCQVSVFLTEESMVVWTREDFRDPIVHARQQSGDVLRDQNHRYTNRTSMRTDALQTGDLSLTLRNPTYSDSDTYTCTVTEFGEELSRTEVQLSVTAWPEVSKGVLMSLLSLVVLIIIAVVAFVRMYKKIDEDCAILFTSVMVTLLLLAAFTCFIIYKKTMDGEVSQDAEYVESFEGAESVLLPCQIPSLPLDPTVVWSRNDLSPSTVHRRNEREDIFKNQNQRYSSRTSMKTDSLTTGDLSLTLSKLQLSDSGNYTCSITAFGNERRLRDVQLQVKGSNTLRVGTWFLLGLHGFLGVLGFLGLLFFLFLICLYVYVKCC</sequence>
<dbReference type="KEGG" id="lcf:108892759"/>
<accession>A0AAJ7Q3W4</accession>
<keyword evidence="4" id="KW-1133">Transmembrane helix</keyword>
<keyword evidence="4" id="KW-0812">Transmembrane</keyword>
<feature type="transmembrane region" description="Helical" evidence="4">
    <location>
        <begin position="315"/>
        <end position="345"/>
    </location>
</feature>
<dbReference type="Proteomes" id="UP000694890">
    <property type="component" value="Unplaced"/>
</dbReference>
<keyword evidence="5" id="KW-0732">Signal</keyword>
<dbReference type="GO" id="GO:0005102">
    <property type="term" value="F:signaling receptor binding"/>
    <property type="evidence" value="ECO:0007669"/>
    <property type="project" value="TreeGrafter"/>
</dbReference>
<dbReference type="SMART" id="SM00406">
    <property type="entry name" value="IGv"/>
    <property type="match status" value="2"/>
</dbReference>
<dbReference type="PANTHER" id="PTHR24100:SF151">
    <property type="entry name" value="ICOS LIGAND"/>
    <property type="match status" value="1"/>
</dbReference>
<gene>
    <name evidence="8" type="primary">LOC108892759</name>
</gene>
<dbReference type="InterPro" id="IPR003599">
    <property type="entry name" value="Ig_sub"/>
</dbReference>
<dbReference type="Gene3D" id="2.60.40.10">
    <property type="entry name" value="Immunoglobulins"/>
    <property type="match status" value="2"/>
</dbReference>
<dbReference type="SUPFAM" id="SSF48726">
    <property type="entry name" value="Immunoglobulin"/>
    <property type="match status" value="2"/>
</dbReference>
<protein>
    <submittedName>
        <fullName evidence="8">Uncharacterized protein LOC108892759</fullName>
    </submittedName>
</protein>
<dbReference type="InterPro" id="IPR013106">
    <property type="entry name" value="Ig_V-set"/>
</dbReference>